<dbReference type="Gene3D" id="3.40.190.10">
    <property type="entry name" value="Periplasmic binding protein-like II"/>
    <property type="match status" value="2"/>
</dbReference>
<evidence type="ECO:0000256" key="1">
    <source>
        <dbReference type="ARBA" id="ARBA00009437"/>
    </source>
</evidence>
<dbReference type="PANTHER" id="PTHR30126:SF94">
    <property type="entry name" value="LYSR FAMILY TRANSCRIPTIONAL REGULATOR"/>
    <property type="match status" value="1"/>
</dbReference>
<sequence>MDVRFLKSLLAVIDKGSIADAARHENLTSSAISQRIQALEKELGVTLFSRIGHSAKPTENCMRLVPRARKIVQEIQALKTDLDPLGLTGELRIGAISTVLTGLIPPLMKKLMAQAPDVKLSIIPGTSASLYERLMAEELDAVVVVNPPFDVPKMVKKVTLYTEPLAFIKPKSVSLTIKEAMQAVPYIQYDPHSWGGRLVTEYLHDEKITMDPLCDLDGLEAIAILVSEGVGVSLVPYWKGLEKIANNIMVNYVDIKKYQREIVLLYPVQTINHRLINFLVSLVNGE</sequence>
<proteinExistence type="inferred from homology"/>
<dbReference type="Pfam" id="PF03466">
    <property type="entry name" value="LysR_substrate"/>
    <property type="match status" value="1"/>
</dbReference>
<reference evidence="6 7" key="1">
    <citation type="submission" date="2021-04" db="EMBL/GenBank/DDBJ databases">
        <authorList>
            <person name="Pira H."/>
            <person name="Risdian C."/>
            <person name="Wink J."/>
        </authorList>
    </citation>
    <scope>NUCLEOTIDE SEQUENCE [LARGE SCALE GENOMIC DNA]</scope>
    <source>
        <strain evidence="6 7">WH53</strain>
    </source>
</reference>
<dbReference type="SUPFAM" id="SSF53850">
    <property type="entry name" value="Periplasmic binding protein-like II"/>
    <property type="match status" value="1"/>
</dbReference>
<dbReference type="InterPro" id="IPR000847">
    <property type="entry name" value="LysR_HTH_N"/>
</dbReference>
<dbReference type="RefSeq" id="WP_215817798.1">
    <property type="nucleotide sequence ID" value="NZ_JAGSOY010000002.1"/>
</dbReference>
<dbReference type="EMBL" id="JAGSOY010000002">
    <property type="protein sequence ID" value="MBU2709628.1"/>
    <property type="molecule type" value="Genomic_DNA"/>
</dbReference>
<evidence type="ECO:0000259" key="5">
    <source>
        <dbReference type="PROSITE" id="PS50931"/>
    </source>
</evidence>
<protein>
    <submittedName>
        <fullName evidence="6">LysR family transcriptional regulator</fullName>
    </submittedName>
</protein>
<evidence type="ECO:0000256" key="3">
    <source>
        <dbReference type="ARBA" id="ARBA00023125"/>
    </source>
</evidence>
<keyword evidence="3" id="KW-0238">DNA-binding</keyword>
<dbReference type="InterPro" id="IPR036390">
    <property type="entry name" value="WH_DNA-bd_sf"/>
</dbReference>
<keyword evidence="2" id="KW-0805">Transcription regulation</keyword>
<dbReference type="InterPro" id="IPR036388">
    <property type="entry name" value="WH-like_DNA-bd_sf"/>
</dbReference>
<dbReference type="Proteomes" id="UP000690515">
    <property type="component" value="Unassembled WGS sequence"/>
</dbReference>
<dbReference type="Pfam" id="PF00126">
    <property type="entry name" value="HTH_1"/>
    <property type="match status" value="1"/>
</dbReference>
<dbReference type="Gene3D" id="1.10.10.10">
    <property type="entry name" value="Winged helix-like DNA-binding domain superfamily/Winged helix DNA-binding domain"/>
    <property type="match status" value="1"/>
</dbReference>
<gene>
    <name evidence="6" type="ORF">KCG35_01000</name>
</gene>
<name>A0ABS5Z6F8_9GAMM</name>
<evidence type="ECO:0000313" key="7">
    <source>
        <dbReference type="Proteomes" id="UP000690515"/>
    </source>
</evidence>
<keyword evidence="7" id="KW-1185">Reference proteome</keyword>
<evidence type="ECO:0000256" key="2">
    <source>
        <dbReference type="ARBA" id="ARBA00023015"/>
    </source>
</evidence>
<keyword evidence="4" id="KW-0804">Transcription</keyword>
<organism evidence="6 7">
    <name type="scientific">Zooshikella harenae</name>
    <dbReference type="NCBI Taxonomy" id="2827238"/>
    <lineage>
        <taxon>Bacteria</taxon>
        <taxon>Pseudomonadati</taxon>
        <taxon>Pseudomonadota</taxon>
        <taxon>Gammaproteobacteria</taxon>
        <taxon>Oceanospirillales</taxon>
        <taxon>Zooshikellaceae</taxon>
        <taxon>Zooshikella</taxon>
    </lineage>
</organism>
<comment type="caution">
    <text evidence="6">The sequence shown here is derived from an EMBL/GenBank/DDBJ whole genome shotgun (WGS) entry which is preliminary data.</text>
</comment>
<evidence type="ECO:0000313" key="6">
    <source>
        <dbReference type="EMBL" id="MBU2709628.1"/>
    </source>
</evidence>
<dbReference type="SUPFAM" id="SSF46785">
    <property type="entry name" value="Winged helix' DNA-binding domain"/>
    <property type="match status" value="1"/>
</dbReference>
<dbReference type="PROSITE" id="PS50931">
    <property type="entry name" value="HTH_LYSR"/>
    <property type="match status" value="1"/>
</dbReference>
<dbReference type="PRINTS" id="PR00039">
    <property type="entry name" value="HTHLYSR"/>
</dbReference>
<dbReference type="InterPro" id="IPR005119">
    <property type="entry name" value="LysR_subst-bd"/>
</dbReference>
<evidence type="ECO:0000256" key="4">
    <source>
        <dbReference type="ARBA" id="ARBA00023163"/>
    </source>
</evidence>
<comment type="similarity">
    <text evidence="1">Belongs to the LysR transcriptional regulatory family.</text>
</comment>
<feature type="domain" description="HTH lysR-type" evidence="5">
    <location>
        <begin position="1"/>
        <end position="58"/>
    </location>
</feature>
<accession>A0ABS5Z6F8</accession>
<dbReference type="PANTHER" id="PTHR30126">
    <property type="entry name" value="HTH-TYPE TRANSCRIPTIONAL REGULATOR"/>
    <property type="match status" value="1"/>
</dbReference>